<sequence>MIVFQSLYNSSHFFRDSIVIPSLVALTISSFSAMASDHGMAGAGRTTIARQAAEWNTDGKPVKLEFDFGDFKAWARRDGSWNAEGTVQHHGLLCGNYTLLLRVGHGNPGCMDVQWFREPVPVASIQLCNNASGMLSGGNLEFRDATRFDDITCAERIISCSGTCK</sequence>
<reference evidence="1 2" key="1">
    <citation type="submission" date="2016-10" db="EMBL/GenBank/DDBJ databases">
        <authorList>
            <person name="de Groot N.N."/>
        </authorList>
    </citation>
    <scope>NUCLEOTIDE SEQUENCE [LARGE SCALE GENOMIC DNA]</scope>
    <source>
        <strain evidence="1 2">Nm110</strain>
    </source>
</reference>
<dbReference type="AlphaFoldDB" id="A0A1H2VR91"/>
<name>A0A1H2VR91_9PROT</name>
<dbReference type="RefSeq" id="WP_074667219.1">
    <property type="nucleotide sequence ID" value="NZ_FNNH01000023.1"/>
</dbReference>
<evidence type="ECO:0000313" key="1">
    <source>
        <dbReference type="EMBL" id="SDW70912.1"/>
    </source>
</evidence>
<proteinExistence type="predicted"/>
<evidence type="ECO:0000313" key="2">
    <source>
        <dbReference type="Proteomes" id="UP000183454"/>
    </source>
</evidence>
<accession>A0A1H2VR91</accession>
<gene>
    <name evidence="1" type="ORF">SAMN05421882_102353</name>
</gene>
<dbReference type="Proteomes" id="UP000183454">
    <property type="component" value="Unassembled WGS sequence"/>
</dbReference>
<protein>
    <submittedName>
        <fullName evidence="1">Uncharacterized protein</fullName>
    </submittedName>
</protein>
<organism evidence="1 2">
    <name type="scientific">Nitrosomonas communis</name>
    <dbReference type="NCBI Taxonomy" id="44574"/>
    <lineage>
        <taxon>Bacteria</taxon>
        <taxon>Pseudomonadati</taxon>
        <taxon>Pseudomonadota</taxon>
        <taxon>Betaproteobacteria</taxon>
        <taxon>Nitrosomonadales</taxon>
        <taxon>Nitrosomonadaceae</taxon>
        <taxon>Nitrosomonas</taxon>
    </lineage>
</organism>
<dbReference type="EMBL" id="FNNH01000023">
    <property type="protein sequence ID" value="SDW70912.1"/>
    <property type="molecule type" value="Genomic_DNA"/>
</dbReference>